<dbReference type="SUPFAM" id="SSF53383">
    <property type="entry name" value="PLP-dependent transferases"/>
    <property type="match status" value="1"/>
</dbReference>
<accession>V5YSC5</accession>
<sequence>MSWESPEIYGTELAEAPSGTEIPISVDRLLKSWLSLTEESREALNLVPSENRMSPLAMLPLSSDFYNRYFFNDRLDSGFWQFRGGQSASHFEVDVALPSLRRLTASEYVNLRPISGLNTMLIAVAGLGGVPGSAVVSIGHDWGGHYATSALVERLGLRSVTVRVERGKVDASELERVLRQDAPTLVYLDLQNSLDPLDVPPVAAAIRTHSPGTLLHVDASHVLGLILGGAIPNPLDAGADSVGGSTHKTFPGPHKGILFTRDAEIADRLRRAQFNLLSSHHFAETISLGLAALEFENFGAAYAEQVLRNATAFGRALRHRGFDVIGDPERPTGTHQVWVRIGDAPRTDHVAENLYLAGIRVNVQTDLPGLPGAMFRLGVSEVTFEGADEDAMGLLADAFVHAADGRPGRAAGIRADIRAGMTRPYFYTGAELRHLQHS</sequence>
<comment type="cofactor">
    <cofactor evidence="1">
        <name>pyridoxal 5'-phosphate</name>
        <dbReference type="ChEBI" id="CHEBI:597326"/>
    </cofactor>
</comment>
<dbReference type="GO" id="GO:0005737">
    <property type="term" value="C:cytoplasm"/>
    <property type="evidence" value="ECO:0007669"/>
    <property type="project" value="TreeGrafter"/>
</dbReference>
<evidence type="ECO:0000259" key="4">
    <source>
        <dbReference type="Pfam" id="PF00464"/>
    </source>
</evidence>
<dbReference type="InterPro" id="IPR015424">
    <property type="entry name" value="PyrdxlP-dep_Trfase"/>
</dbReference>
<evidence type="ECO:0000256" key="3">
    <source>
        <dbReference type="ARBA" id="ARBA00022898"/>
    </source>
</evidence>
<dbReference type="GO" id="GO:0030170">
    <property type="term" value="F:pyridoxal phosphate binding"/>
    <property type="evidence" value="ECO:0007669"/>
    <property type="project" value="TreeGrafter"/>
</dbReference>
<proteinExistence type="inferred from homology"/>
<comment type="similarity">
    <text evidence="2">Belongs to the SHMT family.</text>
</comment>
<dbReference type="InterPro" id="IPR015422">
    <property type="entry name" value="PyrdxlP-dep_Trfase_small"/>
</dbReference>
<dbReference type="PANTHER" id="PTHR11680">
    <property type="entry name" value="SERINE HYDROXYMETHYLTRANSFERASE"/>
    <property type="match status" value="1"/>
</dbReference>
<name>V5YSC5_9ACTN</name>
<feature type="domain" description="Serine hydroxymethyltransferase-like" evidence="4">
    <location>
        <begin position="40"/>
        <end position="395"/>
    </location>
</feature>
<dbReference type="Gene3D" id="3.90.1150.10">
    <property type="entry name" value="Aspartate Aminotransferase, domain 1"/>
    <property type="match status" value="1"/>
</dbReference>
<dbReference type="InterPro" id="IPR015421">
    <property type="entry name" value="PyrdxlP-dep_Trfase_major"/>
</dbReference>
<evidence type="ECO:0000313" key="5">
    <source>
        <dbReference type="EMBL" id="BAO20189.1"/>
    </source>
</evidence>
<dbReference type="Gene3D" id="3.40.640.10">
    <property type="entry name" value="Type I PLP-dependent aspartate aminotransferase-like (Major domain)"/>
    <property type="match status" value="1"/>
</dbReference>
<dbReference type="SMR" id="V5YSC5"/>
<keyword evidence="3" id="KW-0663">Pyridoxal phosphate</keyword>
<organism evidence="5">
    <name type="scientific">Sphaerisporangium sp. SANK 60911</name>
    <dbReference type="NCBI Taxonomy" id="1354075"/>
    <lineage>
        <taxon>Bacteria</taxon>
        <taxon>Bacillati</taxon>
        <taxon>Actinomycetota</taxon>
        <taxon>Actinomycetes</taxon>
        <taxon>Streptosporangiales</taxon>
        <taxon>Streptosporangiaceae</taxon>
        <taxon>Sphaerisporangium</taxon>
    </lineage>
</organism>
<protein>
    <submittedName>
        <fullName evidence="5">L-threonine:uridine-5'-aldehyde transaldolase</fullName>
    </submittedName>
</protein>
<dbReference type="AlphaFoldDB" id="V5YSC5"/>
<dbReference type="InterPro" id="IPR049943">
    <property type="entry name" value="Ser_HO-MeTrfase-like"/>
</dbReference>
<dbReference type="InterPro" id="IPR039429">
    <property type="entry name" value="SHMT-like_dom"/>
</dbReference>
<dbReference type="GO" id="GO:0019264">
    <property type="term" value="P:glycine biosynthetic process from serine"/>
    <property type="evidence" value="ECO:0007669"/>
    <property type="project" value="TreeGrafter"/>
</dbReference>
<dbReference type="GO" id="GO:0046653">
    <property type="term" value="P:tetrahydrofolate metabolic process"/>
    <property type="evidence" value="ECO:0007669"/>
    <property type="project" value="TreeGrafter"/>
</dbReference>
<evidence type="ECO:0000256" key="2">
    <source>
        <dbReference type="ARBA" id="ARBA00006376"/>
    </source>
</evidence>
<dbReference type="EMBL" id="AB830104">
    <property type="protein sequence ID" value="BAO20189.1"/>
    <property type="molecule type" value="Genomic_DNA"/>
</dbReference>
<dbReference type="PANTHER" id="PTHR11680:SF35">
    <property type="entry name" value="SERINE HYDROXYMETHYLTRANSFERASE 1"/>
    <property type="match status" value="1"/>
</dbReference>
<evidence type="ECO:0000256" key="1">
    <source>
        <dbReference type="ARBA" id="ARBA00001933"/>
    </source>
</evidence>
<gene>
    <name evidence="5" type="primary">sphJ</name>
</gene>
<reference evidence="5" key="1">
    <citation type="journal article" date="2013" name="Angew. Chem. Int. Ed. Engl.">
        <title>Structure-based Gene Targeting Discovery of Sphaerimicin, a Bacterial Translocase I inhibitor.</title>
        <authorList>
            <person name="Funabashi M."/>
            <person name="Baba S."/>
            <person name="Takatsu T."/>
            <person name="Kizuka M."/>
            <person name="Ohata Y."/>
            <person name="Tanaka M."/>
            <person name="Nonaka K."/>
            <person name="Spork A.P."/>
            <person name="Ducho C."/>
            <person name="Chen W.C.L."/>
            <person name="Van Lanen S.G."/>
        </authorList>
    </citation>
    <scope>NUCLEOTIDE SEQUENCE</scope>
    <source>
        <strain evidence="5">SANK 60911</strain>
    </source>
</reference>
<dbReference type="GO" id="GO:0004372">
    <property type="term" value="F:glycine hydroxymethyltransferase activity"/>
    <property type="evidence" value="ECO:0007669"/>
    <property type="project" value="TreeGrafter"/>
</dbReference>
<dbReference type="Pfam" id="PF00464">
    <property type="entry name" value="SHMT"/>
    <property type="match status" value="1"/>
</dbReference>